<proteinExistence type="inferred from homology"/>
<reference evidence="4 5" key="1">
    <citation type="submission" date="2018-11" db="EMBL/GenBank/DDBJ databases">
        <title>Sequencing the genomes of 1000 actinobacteria strains.</title>
        <authorList>
            <person name="Klenk H.-P."/>
        </authorList>
    </citation>
    <scope>NUCLEOTIDE SEQUENCE [LARGE SCALE GENOMIC DNA]</scope>
    <source>
        <strain evidence="4 5">DSM 14418</strain>
    </source>
</reference>
<dbReference type="RefSeq" id="WP_123918164.1">
    <property type="nucleotide sequence ID" value="NZ_RKRA01000001.1"/>
</dbReference>
<evidence type="ECO:0000256" key="2">
    <source>
        <dbReference type="PIRSR" id="PIRSR018077-1"/>
    </source>
</evidence>
<feature type="active site" description="Proton acceptor" evidence="2">
    <location>
        <position position="139"/>
    </location>
</feature>
<accession>A0A3N4Z8C2</accession>
<dbReference type="PANTHER" id="PTHR42307">
    <property type="entry name" value="PUP DEAMIDASE/DEPUPYLASE"/>
    <property type="match status" value="1"/>
</dbReference>
<name>A0A3N4Z8C2_9MICO</name>
<evidence type="ECO:0000313" key="5">
    <source>
        <dbReference type="Proteomes" id="UP000280726"/>
    </source>
</evidence>
<evidence type="ECO:0000256" key="3">
    <source>
        <dbReference type="SAM" id="MobiDB-lite"/>
    </source>
</evidence>
<dbReference type="GO" id="GO:0000502">
    <property type="term" value="C:proteasome complex"/>
    <property type="evidence" value="ECO:0007669"/>
    <property type="project" value="UniProtKB-KW"/>
</dbReference>
<dbReference type="OrthoDB" id="9760627at2"/>
<dbReference type="InterPro" id="IPR004347">
    <property type="entry name" value="Pup_ligase/deamidase"/>
</dbReference>
<dbReference type="GO" id="GO:0010498">
    <property type="term" value="P:proteasomal protein catabolic process"/>
    <property type="evidence" value="ECO:0007669"/>
    <property type="project" value="InterPro"/>
</dbReference>
<comment type="caution">
    <text evidence="4">The sequence shown here is derived from an EMBL/GenBank/DDBJ whole genome shotgun (WGS) entry which is preliminary data.</text>
</comment>
<evidence type="ECO:0000256" key="1">
    <source>
        <dbReference type="ARBA" id="ARBA00009114"/>
    </source>
</evidence>
<sequence>MSVHRPMGIETEYGLLEHGNPGANPMVLSAHVVAAYAGSALRGRTVRWDYAGEDPLADARGFRLDRASARPSQLTDDPDAPAPAEDGDGEDARQVGGVGAREGDGAVRTTRLRRPSAAELALPTANNAVLTNGARLYVDHAHPEYSSPEVTNPLDAVRWDRAGELVMRGAMDALHATALAPDVVLYKNNVDGKGAAYGTHENYLVERSVNFGDIIRYLTPFFVTRPIFCGAGRVGLGQRSERPGFQISQRADYVENDVGLETTFNRPIINTRDEPHADAERYRRLHVIGGDANLFDVSTYLKVGTTALLLWLLENDAVPLQLDALMIANPVGETWAVSHDTSLTHRLTMSDGSEMTALEIQRVYLDVVADAVRRAAPPAGVDAATADVLERWAGVLDRLATDPATAAAEVEWLGKLQLLERMRERENLPWDHPKIQALDLQWSDLRPERSIVARLAAAGRVERLVTDAEVLAAERTPPTDTRAWFRGQVVERYPGQVAGASWESVVLDVPGAEHLVRVPMTDPLRGTRAHVGALLEGAETAAELLEALTGARPAAGRGATP</sequence>
<dbReference type="Proteomes" id="UP000280726">
    <property type="component" value="Unassembled WGS sequence"/>
</dbReference>
<dbReference type="PANTHER" id="PTHR42307:SF2">
    <property type="entry name" value="PUP DEAMIDASE_DEPUPYLASE"/>
    <property type="match status" value="1"/>
</dbReference>
<dbReference type="EMBL" id="RKRA01000001">
    <property type="protein sequence ID" value="RPF28136.1"/>
    <property type="molecule type" value="Genomic_DNA"/>
</dbReference>
<dbReference type="NCBIfam" id="TIGR03688">
    <property type="entry name" value="depupylase_Dop"/>
    <property type="match status" value="1"/>
</dbReference>
<organism evidence="4 5">
    <name type="scientific">Georgenia muralis</name>
    <dbReference type="NCBI Taxonomy" id="154117"/>
    <lineage>
        <taxon>Bacteria</taxon>
        <taxon>Bacillati</taxon>
        <taxon>Actinomycetota</taxon>
        <taxon>Actinomycetes</taxon>
        <taxon>Micrococcales</taxon>
        <taxon>Bogoriellaceae</taxon>
        <taxon>Georgenia</taxon>
    </lineage>
</organism>
<protein>
    <submittedName>
        <fullName evidence="4">Proteasome accessory factor A</fullName>
    </submittedName>
</protein>
<dbReference type="AlphaFoldDB" id="A0A3N4Z8C2"/>
<gene>
    <name evidence="4" type="ORF">EDD32_2649</name>
</gene>
<dbReference type="GO" id="GO:0005524">
    <property type="term" value="F:ATP binding"/>
    <property type="evidence" value="ECO:0007669"/>
    <property type="project" value="TreeGrafter"/>
</dbReference>
<dbReference type="Pfam" id="PF03136">
    <property type="entry name" value="Pup_ligase"/>
    <property type="match status" value="1"/>
</dbReference>
<keyword evidence="4" id="KW-0647">Proteasome</keyword>
<keyword evidence="5" id="KW-1185">Reference proteome</keyword>
<dbReference type="InterPro" id="IPR022366">
    <property type="entry name" value="Pup_deamidase"/>
</dbReference>
<comment type="similarity">
    <text evidence="1">Belongs to the Pup ligase/Pup deamidase family. Pup deamidase subfamily.</text>
</comment>
<dbReference type="GO" id="GO:0019941">
    <property type="term" value="P:modification-dependent protein catabolic process"/>
    <property type="evidence" value="ECO:0007669"/>
    <property type="project" value="InterPro"/>
</dbReference>
<dbReference type="GO" id="GO:0008233">
    <property type="term" value="F:peptidase activity"/>
    <property type="evidence" value="ECO:0007669"/>
    <property type="project" value="InterPro"/>
</dbReference>
<dbReference type="PIRSF" id="PIRSF018077">
    <property type="entry name" value="UCP018077"/>
    <property type="match status" value="1"/>
</dbReference>
<dbReference type="GO" id="GO:0070490">
    <property type="term" value="P:protein pupylation"/>
    <property type="evidence" value="ECO:0007669"/>
    <property type="project" value="TreeGrafter"/>
</dbReference>
<evidence type="ECO:0000313" key="4">
    <source>
        <dbReference type="EMBL" id="RPF28136.1"/>
    </source>
</evidence>
<dbReference type="GO" id="GO:0016811">
    <property type="term" value="F:hydrolase activity, acting on carbon-nitrogen (but not peptide) bonds, in linear amides"/>
    <property type="evidence" value="ECO:0007669"/>
    <property type="project" value="InterPro"/>
</dbReference>
<feature type="region of interest" description="Disordered" evidence="3">
    <location>
        <begin position="68"/>
        <end position="112"/>
    </location>
</feature>